<proteinExistence type="predicted"/>
<organism evidence="1">
    <name type="scientific">uncultured Caudovirales phage</name>
    <dbReference type="NCBI Taxonomy" id="2100421"/>
    <lineage>
        <taxon>Viruses</taxon>
        <taxon>Duplodnaviria</taxon>
        <taxon>Heunggongvirae</taxon>
        <taxon>Uroviricota</taxon>
        <taxon>Caudoviricetes</taxon>
        <taxon>Peduoviridae</taxon>
        <taxon>Maltschvirus</taxon>
        <taxon>Maltschvirus maltsch</taxon>
    </lineage>
</organism>
<reference evidence="1" key="1">
    <citation type="submission" date="2020-04" db="EMBL/GenBank/DDBJ databases">
        <authorList>
            <person name="Chiriac C."/>
            <person name="Salcher M."/>
            <person name="Ghai R."/>
            <person name="Kavagutti S V."/>
        </authorList>
    </citation>
    <scope>NUCLEOTIDE SEQUENCE</scope>
</reference>
<dbReference type="EMBL" id="LR796587">
    <property type="protein sequence ID" value="CAB4152659.1"/>
    <property type="molecule type" value="Genomic_DNA"/>
</dbReference>
<name>A0A6J5NAP0_9CAUD</name>
<protein>
    <submittedName>
        <fullName evidence="1">Uncharacterized protein</fullName>
    </submittedName>
</protein>
<accession>A0A6J5NAP0</accession>
<evidence type="ECO:0000313" key="1">
    <source>
        <dbReference type="EMBL" id="CAB4152659.1"/>
    </source>
</evidence>
<gene>
    <name evidence="1" type="ORF">UFOVP618_21</name>
</gene>
<sequence length="191" mass="21277">MEKETLLKKVKNFLVELTGVEPEVLDTKLEDQVLADGMTTIQADMFEAGESVFIVVPDAETVPLPVGEYELADGKILVVKQEGIIDSIVEALPTEENPAEAKTEVPVEAEKTPEQAKVKKIVRSQVEEQHFSELEEKIVELSKVTDSVVELAEEPKPIQFNPENSQTIQHIDLTPGKARSIRDNILETIYK</sequence>